<organism evidence="3 4">
    <name type="scientific">Halorussus aquaticus</name>
    <dbReference type="NCBI Taxonomy" id="2953748"/>
    <lineage>
        <taxon>Archaea</taxon>
        <taxon>Methanobacteriati</taxon>
        <taxon>Methanobacteriota</taxon>
        <taxon>Stenosarchaea group</taxon>
        <taxon>Halobacteria</taxon>
        <taxon>Halobacteriales</taxon>
        <taxon>Haladaptataceae</taxon>
        <taxon>Halorussus</taxon>
    </lineage>
</organism>
<evidence type="ECO:0000313" key="3">
    <source>
        <dbReference type="EMBL" id="MFC4823308.1"/>
    </source>
</evidence>
<feature type="transmembrane region" description="Helical" evidence="2">
    <location>
        <begin position="1030"/>
        <end position="1049"/>
    </location>
</feature>
<keyword evidence="2" id="KW-1133">Transmembrane helix</keyword>
<keyword evidence="4" id="KW-1185">Reference proteome</keyword>
<feature type="transmembrane region" description="Helical" evidence="2">
    <location>
        <begin position="1061"/>
        <end position="1080"/>
    </location>
</feature>
<feature type="transmembrane region" description="Helical" evidence="2">
    <location>
        <begin position="1006"/>
        <end position="1023"/>
    </location>
</feature>
<protein>
    <submittedName>
        <fullName evidence="3">Uncharacterized protein</fullName>
    </submittedName>
</protein>
<keyword evidence="2" id="KW-0472">Membrane</keyword>
<reference evidence="3 4" key="1">
    <citation type="journal article" date="2019" name="Int. J. Syst. Evol. Microbiol.">
        <title>The Global Catalogue of Microorganisms (GCM) 10K type strain sequencing project: providing services to taxonomists for standard genome sequencing and annotation.</title>
        <authorList>
            <consortium name="The Broad Institute Genomics Platform"/>
            <consortium name="The Broad Institute Genome Sequencing Center for Infectious Disease"/>
            <person name="Wu L."/>
            <person name="Ma J."/>
        </authorList>
    </citation>
    <scope>NUCLEOTIDE SEQUENCE [LARGE SCALE GENOMIC DNA]</scope>
    <source>
        <strain evidence="3 4">XZYJ18</strain>
    </source>
</reference>
<feature type="region of interest" description="Disordered" evidence="1">
    <location>
        <begin position="909"/>
        <end position="935"/>
    </location>
</feature>
<keyword evidence="2" id="KW-0812">Transmembrane</keyword>
<name>A0ABD5PY45_9EURY</name>
<feature type="transmembrane region" description="Helical" evidence="2">
    <location>
        <begin position="942"/>
        <end position="959"/>
    </location>
</feature>
<evidence type="ECO:0000256" key="1">
    <source>
        <dbReference type="SAM" id="MobiDB-lite"/>
    </source>
</evidence>
<gene>
    <name evidence="3" type="ORF">ACFO9K_03430</name>
</gene>
<accession>A0ABD5PY45</accession>
<dbReference type="RefSeq" id="WP_254267211.1">
    <property type="nucleotide sequence ID" value="NZ_CP100400.1"/>
</dbReference>
<proteinExistence type="predicted"/>
<feature type="compositionally biased region" description="Polar residues" evidence="1">
    <location>
        <begin position="292"/>
        <end position="307"/>
    </location>
</feature>
<feature type="compositionally biased region" description="Polar residues" evidence="1">
    <location>
        <begin position="581"/>
        <end position="597"/>
    </location>
</feature>
<evidence type="ECO:0000313" key="4">
    <source>
        <dbReference type="Proteomes" id="UP001595945"/>
    </source>
</evidence>
<feature type="transmembrane region" description="Helical" evidence="2">
    <location>
        <begin position="980"/>
        <end position="1000"/>
    </location>
</feature>
<evidence type="ECO:0000256" key="2">
    <source>
        <dbReference type="SAM" id="Phobius"/>
    </source>
</evidence>
<feature type="region of interest" description="Disordered" evidence="1">
    <location>
        <begin position="575"/>
        <end position="597"/>
    </location>
</feature>
<feature type="region of interest" description="Disordered" evidence="1">
    <location>
        <begin position="274"/>
        <end position="307"/>
    </location>
</feature>
<comment type="caution">
    <text evidence="3">The sequence shown here is derived from an EMBL/GenBank/DDBJ whole genome shotgun (WGS) entry which is preliminary data.</text>
</comment>
<dbReference type="EMBL" id="JBHSHT010000001">
    <property type="protein sequence ID" value="MFC4823308.1"/>
    <property type="molecule type" value="Genomic_DNA"/>
</dbReference>
<dbReference type="AlphaFoldDB" id="A0ABD5PY45"/>
<dbReference type="GeneID" id="73045644"/>
<feature type="compositionally biased region" description="Low complexity" evidence="1">
    <location>
        <begin position="279"/>
        <end position="291"/>
    </location>
</feature>
<dbReference type="Proteomes" id="UP001595945">
    <property type="component" value="Unassembled WGS sequence"/>
</dbReference>
<sequence length="1110" mass="115451">MRERRRSLALVALLLVSTLAGVVPTATAGGPPSGMVAVSETNINDIRPTGVTTNVSAADLDGAVYVSGHASTTEVDLVTDAQADEIAKGASPSDVAQEAVCSSPAAGKTPQFDCSRDASMSLVISDDVHHDGRRVAVRAGVIKDAFGYVPEYLAIANNETGETWRSPTTVADGWLVADVEHFSSNAVSFEGTVSVEATPALNGDTFTTNISDVSAVDNFDINVTGSTQTEWDNVSATGLANGNNLAVNPAGHRVTGPNASEPEVVFTGNLQTKSESLTGSVSPGGSASVSVDGNQNPNSPTLTVTGRGTSKLNPYFDYQDHSYQIGGKYNGLVNAEATFDGPPSVISGIKLYANPNGGSHTLDIYLVEEDADEVFGEGTLVRSGVTIDGGSGQKTIDIQDYEPSTSGNLTVEFVTTSSSGGKLEGYAGTSTNAKVLSNSIYGISNSGLDMTFLSGPSGVNVDDNNGHSASFGELLPGETKTKSLAVGTSSSALDFSAFKSGSVDWQLDFTERTVTEDVALDIDGDGINDVSHSGQLSDGATASYQIPSLDPSDGSATVSTAAGSTVGAEVRLKEVSETRDPSISVNGHTTSYTGTLSDGETVALDTNTSWIQSGENQINVTVGDGSLSADAPTPATGLDYSHDAKSSYSVNYSAEALTVRYGVGKSYTSDQSGVSMTIPFDNTVYEMRDVEKRVNGGSWTAVDPMNYRITDANELVADIGSVSKGDTVKVRANGSRVETSNMSITVERATAKGNKLDSKLSIDSISENAYLRFASSGESKRIVYPVNESWDSADGYATIQSNGQQDLFLPSAPAGGTFRIQTIPVKATPNQGDVEVSVLEPRQEEPQFYVRPGDAPSDTVEFTYLNAKPDTKYLLYSKSNGVVRDSGTANSPVTLTDDDSAERLVFRVDESGTSDPPNRDGWTDGFPPPGQFAKQSASGGNLPVVLLVSGLGIAVLWYARSRYRGASGVTGLFGRALSSNVVLGSLIVAVVGVGAAIGGVSLPPGAGLLLLVTGVPLATYLGLRRTGQYSHVAFGAVTAVALILGLQLLGENVVSSVLSNLGPSMPIIAIGGLYVVYKAVKAYRRGKTVKLSVRGFRRGSSNDEDDKGGP</sequence>